<dbReference type="InterPro" id="IPR046373">
    <property type="entry name" value="Acyl-CoA_Oxase/DH_mid-dom_sf"/>
</dbReference>
<dbReference type="InterPro" id="IPR050741">
    <property type="entry name" value="Acyl-CoA_dehydrogenase"/>
</dbReference>
<dbReference type="SUPFAM" id="SSF47203">
    <property type="entry name" value="Acyl-CoA dehydrogenase C-terminal domain-like"/>
    <property type="match status" value="1"/>
</dbReference>
<dbReference type="GO" id="GO:0016491">
    <property type="term" value="F:oxidoreductase activity"/>
    <property type="evidence" value="ECO:0007669"/>
    <property type="project" value="UniProtKB-KW"/>
</dbReference>
<organism evidence="11 12">
    <name type="scientific">Novosphingobium aquae</name>
    <dbReference type="NCBI Taxonomy" id="3133435"/>
    <lineage>
        <taxon>Bacteria</taxon>
        <taxon>Pseudomonadati</taxon>
        <taxon>Pseudomonadota</taxon>
        <taxon>Alphaproteobacteria</taxon>
        <taxon>Sphingomonadales</taxon>
        <taxon>Sphingomonadaceae</taxon>
        <taxon>Novosphingobium</taxon>
    </lineage>
</organism>
<evidence type="ECO:0000256" key="7">
    <source>
        <dbReference type="RuleBase" id="RU362125"/>
    </source>
</evidence>
<dbReference type="InterPro" id="IPR009100">
    <property type="entry name" value="AcylCoA_DH/oxidase_NM_dom_sf"/>
</dbReference>
<dbReference type="InterPro" id="IPR009075">
    <property type="entry name" value="AcylCo_DH/oxidase_C"/>
</dbReference>
<dbReference type="PANTHER" id="PTHR48083">
    <property type="entry name" value="MEDIUM-CHAIN SPECIFIC ACYL-COA DEHYDROGENASE, MITOCHONDRIAL-RELATED"/>
    <property type="match status" value="1"/>
</dbReference>
<evidence type="ECO:0000259" key="10">
    <source>
        <dbReference type="Pfam" id="PF02771"/>
    </source>
</evidence>
<accession>A0ABU8SDR5</accession>
<protein>
    <recommendedName>
        <fullName evidence="3">Medium-chain specific acyl-CoA dehydrogenase, mitochondrial</fullName>
    </recommendedName>
</protein>
<proteinExistence type="inferred from homology"/>
<sequence>MPQVMYETMPDHNLPEELVQFRDSIRRFVDRELRPMERHVSIDGKLPADVEAAVAAKAQAAGFWLMDVPAELGGADLGLLALAIFWEEIARTTAVSARDHAIFGPTIGPILLSLQGDMRERYLMPVLRGERKACFAQTEPDAGSDPASMRTRAVRTESGWKITGTKRYITKAATADFAQVMAVTDPEKRARGGISCFIVDMATPGVSIGPAEMTMMGDTPYEIIFEDAEVPAENLIGGEGMGFSLAQNYINHGRIRHGAHSCGAMARCLEMTAAYVKQRKTFGALLADRQGVQWMLADGYMALHATRLMVHDAAAKLDLGQDARVETFMAKITGVESGFKVIDDCLQLHGGMGLTRETPLERYWRDLRSFRITEGPTEVLKTTMARSILKNAGL</sequence>
<dbReference type="CDD" id="cd00567">
    <property type="entry name" value="ACAD"/>
    <property type="match status" value="1"/>
</dbReference>
<evidence type="ECO:0000313" key="11">
    <source>
        <dbReference type="EMBL" id="MEJ6012052.1"/>
    </source>
</evidence>
<keyword evidence="12" id="KW-1185">Reference proteome</keyword>
<keyword evidence="5 7" id="KW-0274">FAD</keyword>
<dbReference type="InterPro" id="IPR006089">
    <property type="entry name" value="Acyl-CoA_DH_CS"/>
</dbReference>
<evidence type="ECO:0000256" key="5">
    <source>
        <dbReference type="ARBA" id="ARBA00022827"/>
    </source>
</evidence>
<feature type="domain" description="Acyl-CoA dehydrogenase/oxidase C-terminal" evidence="8">
    <location>
        <begin position="240"/>
        <end position="389"/>
    </location>
</feature>
<feature type="domain" description="Acyl-CoA dehydrogenase/oxidase N-terminal" evidence="10">
    <location>
        <begin position="16"/>
        <end position="130"/>
    </location>
</feature>
<evidence type="ECO:0000256" key="2">
    <source>
        <dbReference type="ARBA" id="ARBA00009347"/>
    </source>
</evidence>
<dbReference type="InterPro" id="IPR013786">
    <property type="entry name" value="AcylCoA_DH/ox_N"/>
</dbReference>
<dbReference type="PIRSF" id="PIRSF016578">
    <property type="entry name" value="HsaA"/>
    <property type="match status" value="1"/>
</dbReference>
<gene>
    <name evidence="11" type="ORF">WG900_19275</name>
</gene>
<evidence type="ECO:0000256" key="6">
    <source>
        <dbReference type="ARBA" id="ARBA00023002"/>
    </source>
</evidence>
<comment type="cofactor">
    <cofactor evidence="1 7">
        <name>FAD</name>
        <dbReference type="ChEBI" id="CHEBI:57692"/>
    </cofactor>
</comment>
<dbReference type="Pfam" id="PF00441">
    <property type="entry name" value="Acyl-CoA_dh_1"/>
    <property type="match status" value="1"/>
</dbReference>
<dbReference type="Proteomes" id="UP001379235">
    <property type="component" value="Unassembled WGS sequence"/>
</dbReference>
<feature type="domain" description="Acyl-CoA oxidase/dehydrogenase middle" evidence="9">
    <location>
        <begin position="134"/>
        <end position="227"/>
    </location>
</feature>
<comment type="caution">
    <text evidence="11">The sequence shown here is derived from an EMBL/GenBank/DDBJ whole genome shotgun (WGS) entry which is preliminary data.</text>
</comment>
<keyword evidence="4 7" id="KW-0285">Flavoprotein</keyword>
<dbReference type="Pfam" id="PF02770">
    <property type="entry name" value="Acyl-CoA_dh_M"/>
    <property type="match status" value="1"/>
</dbReference>
<dbReference type="Gene3D" id="1.10.540.10">
    <property type="entry name" value="Acyl-CoA dehydrogenase/oxidase, N-terminal domain"/>
    <property type="match status" value="1"/>
</dbReference>
<name>A0ABU8SDR5_9SPHN</name>
<dbReference type="Pfam" id="PF02771">
    <property type="entry name" value="Acyl-CoA_dh_N"/>
    <property type="match status" value="1"/>
</dbReference>
<evidence type="ECO:0000259" key="8">
    <source>
        <dbReference type="Pfam" id="PF00441"/>
    </source>
</evidence>
<evidence type="ECO:0000256" key="3">
    <source>
        <dbReference type="ARBA" id="ARBA00019125"/>
    </source>
</evidence>
<evidence type="ECO:0000256" key="4">
    <source>
        <dbReference type="ARBA" id="ARBA00022630"/>
    </source>
</evidence>
<evidence type="ECO:0000259" key="9">
    <source>
        <dbReference type="Pfam" id="PF02770"/>
    </source>
</evidence>
<dbReference type="InterPro" id="IPR037069">
    <property type="entry name" value="AcylCoA_DH/ox_N_sf"/>
</dbReference>
<dbReference type="Gene3D" id="1.20.140.10">
    <property type="entry name" value="Butyryl-CoA Dehydrogenase, subunit A, domain 3"/>
    <property type="match status" value="1"/>
</dbReference>
<reference evidence="11 12" key="1">
    <citation type="submission" date="2024-03" db="EMBL/GenBank/DDBJ databases">
        <authorList>
            <person name="Jo J.-H."/>
        </authorList>
    </citation>
    <scope>NUCLEOTIDE SEQUENCE [LARGE SCALE GENOMIC DNA]</scope>
    <source>
        <strain evidence="11 12">AS3R-12</strain>
    </source>
</reference>
<comment type="similarity">
    <text evidence="2 7">Belongs to the acyl-CoA dehydrogenase family.</text>
</comment>
<dbReference type="EMBL" id="JBBHJY010000013">
    <property type="protein sequence ID" value="MEJ6012052.1"/>
    <property type="molecule type" value="Genomic_DNA"/>
</dbReference>
<dbReference type="Gene3D" id="2.40.110.10">
    <property type="entry name" value="Butyryl-CoA Dehydrogenase, subunit A, domain 2"/>
    <property type="match status" value="1"/>
</dbReference>
<dbReference type="PANTHER" id="PTHR48083:SF2">
    <property type="entry name" value="MEDIUM-CHAIN SPECIFIC ACYL-COA DEHYDROGENASE, MITOCHONDRIAL"/>
    <property type="match status" value="1"/>
</dbReference>
<dbReference type="InterPro" id="IPR036250">
    <property type="entry name" value="AcylCo_DH-like_C"/>
</dbReference>
<keyword evidence="6 7" id="KW-0560">Oxidoreductase</keyword>
<dbReference type="SUPFAM" id="SSF56645">
    <property type="entry name" value="Acyl-CoA dehydrogenase NM domain-like"/>
    <property type="match status" value="1"/>
</dbReference>
<dbReference type="PROSITE" id="PS00073">
    <property type="entry name" value="ACYL_COA_DH_2"/>
    <property type="match status" value="1"/>
</dbReference>
<dbReference type="InterPro" id="IPR006091">
    <property type="entry name" value="Acyl-CoA_Oxase/DH_mid-dom"/>
</dbReference>
<dbReference type="RefSeq" id="WP_339969870.1">
    <property type="nucleotide sequence ID" value="NZ_JBBHJY010000013.1"/>
</dbReference>
<evidence type="ECO:0000256" key="1">
    <source>
        <dbReference type="ARBA" id="ARBA00001974"/>
    </source>
</evidence>
<evidence type="ECO:0000313" key="12">
    <source>
        <dbReference type="Proteomes" id="UP001379235"/>
    </source>
</evidence>